<feature type="transmembrane region" description="Helical" evidence="1">
    <location>
        <begin position="37"/>
        <end position="56"/>
    </location>
</feature>
<reference evidence="2 3" key="1">
    <citation type="journal article" date="2024" name="Int. J. Syst. Evol. Microbiol.">
        <title>Clostridium omnivorum sp. nov., isolated from anoxic soil under the treatment of reductive soil disinfestation.</title>
        <authorList>
            <person name="Ueki A."/>
            <person name="Tonouchi A."/>
            <person name="Kaku N."/>
            <person name="Honma S."/>
            <person name="Ueki K."/>
        </authorList>
    </citation>
    <scope>NUCLEOTIDE SEQUENCE [LARGE SCALE GENOMIC DNA]</scope>
    <source>
        <strain evidence="2 3">E14</strain>
    </source>
</reference>
<sequence>MRIHNKSIIVSFIIILFILLLCLPNIIDLIPSRKVKYVITVVFCLLVFLFLVYITYNDIRKREYTTTVYIVLLEIIGIIAYVIGSYTYFHKTGVSDIEVLLRRNNIQAACLFYILCESIVITFLKRDSFKKKQ</sequence>
<keyword evidence="1" id="KW-1133">Transmembrane helix</keyword>
<organism evidence="2 3">
    <name type="scientific">Clostridium omnivorum</name>
    <dbReference type="NCBI Taxonomy" id="1604902"/>
    <lineage>
        <taxon>Bacteria</taxon>
        <taxon>Bacillati</taxon>
        <taxon>Bacillota</taxon>
        <taxon>Clostridia</taxon>
        <taxon>Eubacteriales</taxon>
        <taxon>Clostridiaceae</taxon>
        <taxon>Clostridium</taxon>
    </lineage>
</organism>
<evidence type="ECO:0000313" key="2">
    <source>
        <dbReference type="EMBL" id="GLC30176.1"/>
    </source>
</evidence>
<proteinExistence type="predicted"/>
<feature type="transmembrane region" description="Helical" evidence="1">
    <location>
        <begin position="106"/>
        <end position="124"/>
    </location>
</feature>
<dbReference type="Proteomes" id="UP001208567">
    <property type="component" value="Unassembled WGS sequence"/>
</dbReference>
<name>A0ABQ5N4P1_9CLOT</name>
<comment type="caution">
    <text evidence="2">The sequence shown here is derived from an EMBL/GenBank/DDBJ whole genome shotgun (WGS) entry which is preliminary data.</text>
</comment>
<dbReference type="RefSeq" id="WP_264849438.1">
    <property type="nucleotide sequence ID" value="NZ_BRXR01000001.1"/>
</dbReference>
<feature type="transmembrane region" description="Helical" evidence="1">
    <location>
        <begin position="7"/>
        <end position="31"/>
    </location>
</feature>
<feature type="transmembrane region" description="Helical" evidence="1">
    <location>
        <begin position="68"/>
        <end position="86"/>
    </location>
</feature>
<keyword evidence="1" id="KW-0472">Membrane</keyword>
<keyword evidence="1" id="KW-0812">Transmembrane</keyword>
<evidence type="ECO:0000313" key="3">
    <source>
        <dbReference type="Proteomes" id="UP001208567"/>
    </source>
</evidence>
<protein>
    <submittedName>
        <fullName evidence="2">Uncharacterized protein</fullName>
    </submittedName>
</protein>
<accession>A0ABQ5N4P1</accession>
<gene>
    <name evidence="2" type="ORF">bsdE14_15860</name>
</gene>
<keyword evidence="3" id="KW-1185">Reference proteome</keyword>
<evidence type="ECO:0000256" key="1">
    <source>
        <dbReference type="SAM" id="Phobius"/>
    </source>
</evidence>
<dbReference type="EMBL" id="BRXR01000001">
    <property type="protein sequence ID" value="GLC30176.1"/>
    <property type="molecule type" value="Genomic_DNA"/>
</dbReference>